<feature type="region of interest" description="Disordered" evidence="1">
    <location>
        <begin position="1"/>
        <end position="30"/>
    </location>
</feature>
<dbReference type="AlphaFoldDB" id="A0A9N9FY69"/>
<dbReference type="Proteomes" id="UP000789572">
    <property type="component" value="Unassembled WGS sequence"/>
</dbReference>
<reference evidence="2" key="1">
    <citation type="submission" date="2021-06" db="EMBL/GenBank/DDBJ databases">
        <authorList>
            <person name="Kallberg Y."/>
            <person name="Tangrot J."/>
            <person name="Rosling A."/>
        </authorList>
    </citation>
    <scope>NUCLEOTIDE SEQUENCE</scope>
    <source>
        <strain evidence="2">IA702</strain>
    </source>
</reference>
<name>A0A9N9FY69_9GLOM</name>
<sequence>MDKDNDELSQYIDYNGGQGEHARTEEQSTGSNATVKKVIANIIDFVDIMTDDNFSTIFNHPTIPPDTRQHVKSMYDSLPAAANNQQINENCFKAGYSVIMDSSTAPWTDKLKYFQRGCRIFYEVIKLVVVIYTIKLPGRDGPAHYDVSRLDGYESDRADDEESGRPECMGDSGIRL</sequence>
<evidence type="ECO:0000256" key="1">
    <source>
        <dbReference type="SAM" id="MobiDB-lite"/>
    </source>
</evidence>
<accession>A0A9N9FY69</accession>
<proteinExistence type="predicted"/>
<feature type="region of interest" description="Disordered" evidence="1">
    <location>
        <begin position="152"/>
        <end position="176"/>
    </location>
</feature>
<protein>
    <submittedName>
        <fullName evidence="2">7011_t:CDS:1</fullName>
    </submittedName>
</protein>
<evidence type="ECO:0000313" key="2">
    <source>
        <dbReference type="EMBL" id="CAG8568499.1"/>
    </source>
</evidence>
<organism evidence="2 3">
    <name type="scientific">Paraglomus occultum</name>
    <dbReference type="NCBI Taxonomy" id="144539"/>
    <lineage>
        <taxon>Eukaryota</taxon>
        <taxon>Fungi</taxon>
        <taxon>Fungi incertae sedis</taxon>
        <taxon>Mucoromycota</taxon>
        <taxon>Glomeromycotina</taxon>
        <taxon>Glomeromycetes</taxon>
        <taxon>Paraglomerales</taxon>
        <taxon>Paraglomeraceae</taxon>
        <taxon>Paraglomus</taxon>
    </lineage>
</organism>
<evidence type="ECO:0000313" key="3">
    <source>
        <dbReference type="Proteomes" id="UP000789572"/>
    </source>
</evidence>
<keyword evidence="3" id="KW-1185">Reference proteome</keyword>
<comment type="caution">
    <text evidence="2">The sequence shown here is derived from an EMBL/GenBank/DDBJ whole genome shotgun (WGS) entry which is preliminary data.</text>
</comment>
<dbReference type="EMBL" id="CAJVPJ010000972">
    <property type="protein sequence ID" value="CAG8568499.1"/>
    <property type="molecule type" value="Genomic_DNA"/>
</dbReference>
<gene>
    <name evidence="2" type="ORF">POCULU_LOCUS5870</name>
</gene>